<accession>A0A7S9SU34</accession>
<gene>
    <name evidence="1" type="ORF">NIOZUU157_00182</name>
</gene>
<evidence type="ECO:0000313" key="1">
    <source>
        <dbReference type="EMBL" id="QPI16295.1"/>
    </source>
</evidence>
<sequence length="214" mass="22104">MAISVTEILGTDSLSGSRLVINDNFNVLASEINAMEVYFAPAAGTITNLQNVSTEALRVGLSTILLDINASTFDILTNVKLTGNLNMSGGGIIRNDTNPTSLNDTTAGATMTIEVGSSTAIPPYTINRCGNTDITSDLDILLNSGSIGQEIFFICTEGSGNVVIQGVSGNMVTTGALDKITLNALGESVHLLAIDNGSGIPVWFIVGGQGYGLS</sequence>
<reference evidence="1" key="1">
    <citation type="submission" date="2020-08" db="EMBL/GenBank/DDBJ databases">
        <title>Bridging the membrane lipid divide: bacteria of the FCB group superphylum have the potential to synthesize archaeal ether lipids.</title>
        <authorList>
            <person name="Villanueva L."/>
            <person name="von Meijenfeldt F.A.B."/>
            <person name="Westbye A.B."/>
            <person name="Yadav S."/>
            <person name="Hopmans E.C."/>
            <person name="Dutilh B.E."/>
            <person name="Sinninghe Damste J.S."/>
        </authorList>
    </citation>
    <scope>NUCLEOTIDE SEQUENCE</scope>
    <source>
        <strain evidence="1">NIOZ-UU157</strain>
    </source>
</reference>
<organism evidence="1">
    <name type="scientific">Virus NIOZ-UU157</name>
    <dbReference type="NCBI Taxonomy" id="2763269"/>
    <lineage>
        <taxon>Viruses</taxon>
    </lineage>
</organism>
<proteinExistence type="predicted"/>
<protein>
    <submittedName>
        <fullName evidence="1">Uncharacterized protein</fullName>
    </submittedName>
</protein>
<name>A0A7S9SU34_9VIRU</name>
<dbReference type="EMBL" id="MW030553">
    <property type="protein sequence ID" value="QPI16295.1"/>
    <property type="molecule type" value="Genomic_DNA"/>
</dbReference>